<sequence>MHVILDYDVGNLQSVKQGFDRAGIDTVISKDPELIKKAYSLILPGVGAFKDAMEALKESGLIPLILDHVKSKKYLFGICLGMQLLYERSYENGDFEGLALLKGTIDYLNVDLKVPHMGWNDLSFYKENHPLLKYIQKGDYVYFVHSYYVNGDYKDLVAYTNYGLKVPAIVQKDNIIATQFHPEKSGQVGLNILRAYKEILI</sequence>
<evidence type="ECO:0000256" key="1">
    <source>
        <dbReference type="ARBA" id="ARBA00005091"/>
    </source>
</evidence>
<evidence type="ECO:0000256" key="4">
    <source>
        <dbReference type="ARBA" id="ARBA00022801"/>
    </source>
</evidence>
<dbReference type="PIRSF" id="PIRSF000495">
    <property type="entry name" value="Amidotransf_hisH"/>
    <property type="match status" value="1"/>
</dbReference>
<feature type="domain" description="GP-PDE" evidence="12">
    <location>
        <begin position="1"/>
        <end position="39"/>
    </location>
</feature>
<dbReference type="PANTHER" id="PTHR42701:SF1">
    <property type="entry name" value="IMIDAZOLE GLYCEROL PHOSPHATE SYNTHASE SUBUNIT HISH"/>
    <property type="match status" value="1"/>
</dbReference>
<dbReference type="GO" id="GO:0000107">
    <property type="term" value="F:imidazoleglycerol-phosphate synthase activity"/>
    <property type="evidence" value="ECO:0007669"/>
    <property type="project" value="UniProtKB-UniRule"/>
</dbReference>
<keyword evidence="14" id="KW-1185">Reference proteome</keyword>
<keyword evidence="10" id="KW-0963">Cytoplasm</keyword>
<dbReference type="Gene3D" id="3.40.50.880">
    <property type="match status" value="1"/>
</dbReference>
<dbReference type="EC" id="3.5.1.2" evidence="10"/>
<feature type="active site" description="Nucleophile" evidence="10 11">
    <location>
        <position position="79"/>
    </location>
</feature>
<proteinExistence type="inferred from homology"/>
<comment type="subunit">
    <text evidence="2 10">Heterodimer of HisH and HisF.</text>
</comment>
<dbReference type="GO" id="GO:0016829">
    <property type="term" value="F:lyase activity"/>
    <property type="evidence" value="ECO:0007669"/>
    <property type="project" value="UniProtKB-KW"/>
</dbReference>
<keyword evidence="4 10" id="KW-0378">Hydrolase</keyword>
<dbReference type="PROSITE" id="PS51273">
    <property type="entry name" value="GATASE_TYPE_1"/>
    <property type="match status" value="1"/>
</dbReference>
<dbReference type="PANTHER" id="PTHR42701">
    <property type="entry name" value="IMIDAZOLE GLYCEROL PHOSPHATE SYNTHASE SUBUNIT HISH"/>
    <property type="match status" value="1"/>
</dbReference>
<gene>
    <name evidence="10 13" type="primary">hisH</name>
    <name evidence="13" type="ORF">QJ521_08615</name>
</gene>
<dbReference type="GO" id="GO:0004359">
    <property type="term" value="F:glutaminase activity"/>
    <property type="evidence" value="ECO:0007669"/>
    <property type="project" value="UniProtKB-EC"/>
</dbReference>
<keyword evidence="6 10" id="KW-0368">Histidine biosynthesis</keyword>
<evidence type="ECO:0000256" key="3">
    <source>
        <dbReference type="ARBA" id="ARBA00022605"/>
    </source>
</evidence>
<dbReference type="EMBL" id="JASCXW010000039">
    <property type="protein sequence ID" value="MDI6453626.1"/>
    <property type="molecule type" value="Genomic_DNA"/>
</dbReference>
<evidence type="ECO:0000256" key="6">
    <source>
        <dbReference type="ARBA" id="ARBA00023102"/>
    </source>
</evidence>
<keyword evidence="5 10" id="KW-0315">Glutamine amidotransferase</keyword>
<evidence type="ECO:0000256" key="10">
    <source>
        <dbReference type="HAMAP-Rule" id="MF_00278"/>
    </source>
</evidence>
<reference evidence="13" key="1">
    <citation type="submission" date="2023-05" db="EMBL/GenBank/DDBJ databases">
        <title>Mariniplasma microaerophilum sp. nov., a novel anaerobic mollicute isolated from terrestrial mud volcano, Taman Peninsula, Russia.</title>
        <authorList>
            <person name="Khomyakova M.A."/>
            <person name="Merkel A.Y."/>
            <person name="Slobodkin A.I."/>
        </authorList>
    </citation>
    <scope>NUCLEOTIDE SEQUENCE</scope>
    <source>
        <strain evidence="13">M4Ah</strain>
    </source>
</reference>
<feature type="active site" evidence="10 11">
    <location>
        <position position="183"/>
    </location>
</feature>
<comment type="subcellular location">
    <subcellularLocation>
        <location evidence="10">Cytoplasm</location>
    </subcellularLocation>
</comment>
<dbReference type="GO" id="GO:0005737">
    <property type="term" value="C:cytoplasm"/>
    <property type="evidence" value="ECO:0007669"/>
    <property type="project" value="UniProtKB-SubCell"/>
</dbReference>
<dbReference type="AlphaFoldDB" id="A0AAW6UBZ3"/>
<dbReference type="InterPro" id="IPR017926">
    <property type="entry name" value="GATASE"/>
</dbReference>
<protein>
    <recommendedName>
        <fullName evidence="10">Imidazole glycerol phosphate synthase subunit HisH</fullName>
        <ecNumber evidence="10">4.3.2.10</ecNumber>
    </recommendedName>
    <alternativeName>
        <fullName evidence="10">IGP synthase glutaminase subunit</fullName>
        <ecNumber evidence="10">3.5.1.2</ecNumber>
    </alternativeName>
    <alternativeName>
        <fullName evidence="10">IGP synthase subunit HisH</fullName>
    </alternativeName>
    <alternativeName>
        <fullName evidence="10">ImGP synthase subunit HisH</fullName>
        <shortName evidence="10">IGPS subunit HisH</shortName>
    </alternativeName>
</protein>
<dbReference type="NCBIfam" id="TIGR01855">
    <property type="entry name" value="IMP_synth_hisH"/>
    <property type="match status" value="1"/>
</dbReference>
<dbReference type="InterPro" id="IPR029062">
    <property type="entry name" value="Class_I_gatase-like"/>
</dbReference>
<dbReference type="RefSeq" id="WP_282840065.1">
    <property type="nucleotide sequence ID" value="NZ_JASCXW010000039.1"/>
</dbReference>
<feature type="active site" evidence="10 11">
    <location>
        <position position="181"/>
    </location>
</feature>
<dbReference type="InterPro" id="IPR030395">
    <property type="entry name" value="GP_PDE_dom"/>
</dbReference>
<dbReference type="Proteomes" id="UP001431532">
    <property type="component" value="Unassembled WGS sequence"/>
</dbReference>
<evidence type="ECO:0000256" key="7">
    <source>
        <dbReference type="ARBA" id="ARBA00023239"/>
    </source>
</evidence>
<dbReference type="Pfam" id="PF00117">
    <property type="entry name" value="GATase"/>
    <property type="match status" value="1"/>
</dbReference>
<dbReference type="GO" id="GO:0008081">
    <property type="term" value="F:phosphoric diester hydrolase activity"/>
    <property type="evidence" value="ECO:0007669"/>
    <property type="project" value="InterPro"/>
</dbReference>
<evidence type="ECO:0000256" key="8">
    <source>
        <dbReference type="ARBA" id="ARBA00047838"/>
    </source>
</evidence>
<dbReference type="PROSITE" id="PS51704">
    <property type="entry name" value="GP_PDE"/>
    <property type="match status" value="1"/>
</dbReference>
<dbReference type="SUPFAM" id="SSF52317">
    <property type="entry name" value="Class I glutamine amidotransferase-like"/>
    <property type="match status" value="1"/>
</dbReference>
<dbReference type="CDD" id="cd01748">
    <property type="entry name" value="GATase1_IGP_Synthase"/>
    <property type="match status" value="1"/>
</dbReference>
<dbReference type="GO" id="GO:0000105">
    <property type="term" value="P:L-histidine biosynthetic process"/>
    <property type="evidence" value="ECO:0007669"/>
    <property type="project" value="UniProtKB-UniRule"/>
</dbReference>
<keyword evidence="7 10" id="KW-0456">Lyase</keyword>
<evidence type="ECO:0000313" key="14">
    <source>
        <dbReference type="Proteomes" id="UP001431532"/>
    </source>
</evidence>
<evidence type="ECO:0000259" key="12">
    <source>
        <dbReference type="PROSITE" id="PS51704"/>
    </source>
</evidence>
<dbReference type="HAMAP" id="MF_00278">
    <property type="entry name" value="HisH"/>
    <property type="match status" value="1"/>
</dbReference>
<comment type="function">
    <text evidence="10">IGPS catalyzes the conversion of PRFAR and glutamine to IGP, AICAR and glutamate. The HisH subunit catalyzes the hydrolysis of glutamine to glutamate and ammonia as part of the synthesis of IGP and AICAR. The resulting ammonia molecule is channeled to the active site of HisF.</text>
</comment>
<keyword evidence="3 10" id="KW-0028">Amino-acid biosynthesis</keyword>
<dbReference type="GO" id="GO:0006629">
    <property type="term" value="P:lipid metabolic process"/>
    <property type="evidence" value="ECO:0007669"/>
    <property type="project" value="InterPro"/>
</dbReference>
<organism evidence="13 14">
    <name type="scientific">Peloplasma aerotolerans</name>
    <dbReference type="NCBI Taxonomy" id="3044389"/>
    <lineage>
        <taxon>Bacteria</taxon>
        <taxon>Bacillati</taxon>
        <taxon>Mycoplasmatota</taxon>
        <taxon>Mollicutes</taxon>
        <taxon>Acholeplasmatales</taxon>
        <taxon>Acholeplasmataceae</taxon>
        <taxon>Peloplasma</taxon>
    </lineage>
</organism>
<name>A0AAW6UBZ3_9MOLU</name>
<evidence type="ECO:0000313" key="13">
    <source>
        <dbReference type="EMBL" id="MDI6453626.1"/>
    </source>
</evidence>
<evidence type="ECO:0000256" key="9">
    <source>
        <dbReference type="ARBA" id="ARBA00049534"/>
    </source>
</evidence>
<comment type="catalytic activity">
    <reaction evidence="9 10">
        <text>L-glutamine + H2O = L-glutamate + NH4(+)</text>
        <dbReference type="Rhea" id="RHEA:15889"/>
        <dbReference type="ChEBI" id="CHEBI:15377"/>
        <dbReference type="ChEBI" id="CHEBI:28938"/>
        <dbReference type="ChEBI" id="CHEBI:29985"/>
        <dbReference type="ChEBI" id="CHEBI:58359"/>
        <dbReference type="EC" id="3.5.1.2"/>
    </reaction>
</comment>
<accession>A0AAW6UBZ3</accession>
<comment type="pathway">
    <text evidence="1 10">Amino-acid biosynthesis; L-histidine biosynthesis; L-histidine from 5-phospho-alpha-D-ribose 1-diphosphate: step 5/9.</text>
</comment>
<evidence type="ECO:0000256" key="5">
    <source>
        <dbReference type="ARBA" id="ARBA00022962"/>
    </source>
</evidence>
<dbReference type="EC" id="4.3.2.10" evidence="10"/>
<evidence type="ECO:0000256" key="2">
    <source>
        <dbReference type="ARBA" id="ARBA00011152"/>
    </source>
</evidence>
<evidence type="ECO:0000256" key="11">
    <source>
        <dbReference type="PIRSR" id="PIRSR000495-1"/>
    </source>
</evidence>
<comment type="caution">
    <text evidence="13">The sequence shown here is derived from an EMBL/GenBank/DDBJ whole genome shotgun (WGS) entry which is preliminary data.</text>
</comment>
<comment type="catalytic activity">
    <reaction evidence="8 10">
        <text>5-[(5-phospho-1-deoxy-D-ribulos-1-ylimino)methylamino]-1-(5-phospho-beta-D-ribosyl)imidazole-4-carboxamide + L-glutamine = D-erythro-1-(imidazol-4-yl)glycerol 3-phosphate + 5-amino-1-(5-phospho-beta-D-ribosyl)imidazole-4-carboxamide + L-glutamate + H(+)</text>
        <dbReference type="Rhea" id="RHEA:24793"/>
        <dbReference type="ChEBI" id="CHEBI:15378"/>
        <dbReference type="ChEBI" id="CHEBI:29985"/>
        <dbReference type="ChEBI" id="CHEBI:58278"/>
        <dbReference type="ChEBI" id="CHEBI:58359"/>
        <dbReference type="ChEBI" id="CHEBI:58475"/>
        <dbReference type="ChEBI" id="CHEBI:58525"/>
        <dbReference type="EC" id="4.3.2.10"/>
    </reaction>
</comment>
<dbReference type="InterPro" id="IPR010139">
    <property type="entry name" value="Imidazole-glycPsynth_HisH"/>
</dbReference>